<dbReference type="RefSeq" id="WP_135963755.1">
    <property type="nucleotide sequence ID" value="NZ_SRXT01000004.1"/>
</dbReference>
<organism evidence="5 6">
    <name type="scientific">Sphingomonas gei</name>
    <dbReference type="NCBI Taxonomy" id="1395960"/>
    <lineage>
        <taxon>Bacteria</taxon>
        <taxon>Pseudomonadati</taxon>
        <taxon>Pseudomonadota</taxon>
        <taxon>Alphaproteobacteria</taxon>
        <taxon>Sphingomonadales</taxon>
        <taxon>Sphingomonadaceae</taxon>
        <taxon>Sphingomonas</taxon>
    </lineage>
</organism>
<sequence>MRGSSMVWRALATARARNVAEAGEAPPIPGAPGATRRALLKGIAAAGMASALPRPARAFAGGRVAIIGGGIAGLSALHHLREAAVDAHLYEGRGRTGGRMFTHRPAGATPFEVGGQLVNTDHDDMQALCKRFDVPLVDRKAEPHRTLILGDGRLLNDTELAEALRPIAAQIDSDSARLGKDFDRVAAELDRMSIEQYLDKHRALMGPPWVRQLMEATSRTEYGVEPAFASAVELVFNLPTVDGARIEVLGESDERYVIQGGSSSLIEAMTTHYADRITTGKRLARIASAGSGVRLTFLDGSTEAAETVIVAVPAPLLRQIDWRVPLPAIWRAFIAEMELGHNEKIQAATNGMPWRAPMGIGGELWQTSADAGWALGWDGSVHRADGVSPVWTWFLGGDEVRRAEAGPPSALAARFAGLSAPAIAGLEAAATGPFARTNWHAQALTLGAYVNFRPGQITRFARLLCVESGNSAERHVPGAGRILFAGEHLSEAYPGYMNGGAQTGRVAAQAIGGARGHRTSPNIAATIPSESDERRFQPISKECQI</sequence>
<protein>
    <submittedName>
        <fullName evidence="5">NAD(P)/FAD-dependent oxidoreductase</fullName>
    </submittedName>
</protein>
<dbReference type="InterPro" id="IPR050703">
    <property type="entry name" value="Flavin_MAO"/>
</dbReference>
<dbReference type="GO" id="GO:0016491">
    <property type="term" value="F:oxidoreductase activity"/>
    <property type="evidence" value="ECO:0007669"/>
    <property type="project" value="UniProtKB-KW"/>
</dbReference>
<dbReference type="Pfam" id="PF01593">
    <property type="entry name" value="Amino_oxidase"/>
    <property type="match status" value="1"/>
</dbReference>
<evidence type="ECO:0000259" key="4">
    <source>
        <dbReference type="Pfam" id="PF01593"/>
    </source>
</evidence>
<evidence type="ECO:0000313" key="5">
    <source>
        <dbReference type="EMBL" id="TGX53245.1"/>
    </source>
</evidence>
<reference evidence="5 6" key="1">
    <citation type="submission" date="2019-04" db="EMBL/GenBank/DDBJ databases">
        <title>Sphingomonas psychrotolerans sp. nov., isolated from soil in the Tianshan Mountains, Xinjiang, China.</title>
        <authorList>
            <person name="Luo Y."/>
            <person name="Sheng H."/>
        </authorList>
    </citation>
    <scope>NUCLEOTIDE SEQUENCE [LARGE SCALE GENOMIC DNA]</scope>
    <source>
        <strain evidence="5 6">ZFGT-11</strain>
    </source>
</reference>
<evidence type="ECO:0000256" key="3">
    <source>
        <dbReference type="ARBA" id="ARBA00023002"/>
    </source>
</evidence>
<dbReference type="OrthoDB" id="337830at2"/>
<dbReference type="InterPro" id="IPR006311">
    <property type="entry name" value="TAT_signal"/>
</dbReference>
<comment type="caution">
    <text evidence="5">The sequence shown here is derived from an EMBL/GenBank/DDBJ whole genome shotgun (WGS) entry which is preliminary data.</text>
</comment>
<dbReference type="Gene3D" id="3.90.660.10">
    <property type="match status" value="1"/>
</dbReference>
<dbReference type="PANTHER" id="PTHR43563:SF1">
    <property type="entry name" value="AMINE OXIDASE [FLAVIN-CONTAINING] B"/>
    <property type="match status" value="1"/>
</dbReference>
<dbReference type="AlphaFoldDB" id="A0A4S1XBQ5"/>
<dbReference type="PROSITE" id="PS51318">
    <property type="entry name" value="TAT"/>
    <property type="match status" value="1"/>
</dbReference>
<evidence type="ECO:0000313" key="6">
    <source>
        <dbReference type="Proteomes" id="UP000306147"/>
    </source>
</evidence>
<comment type="cofactor">
    <cofactor evidence="1">
        <name>FAD</name>
        <dbReference type="ChEBI" id="CHEBI:57692"/>
    </cofactor>
</comment>
<name>A0A4S1XBQ5_9SPHN</name>
<dbReference type="PRINTS" id="PR00757">
    <property type="entry name" value="AMINEOXDASEF"/>
</dbReference>
<gene>
    <name evidence="5" type="ORF">E5A73_10315</name>
</gene>
<comment type="similarity">
    <text evidence="2">Belongs to the flavin monoamine oxidase family.</text>
</comment>
<keyword evidence="3" id="KW-0560">Oxidoreductase</keyword>
<dbReference type="EMBL" id="SRXT01000004">
    <property type="protein sequence ID" value="TGX53245.1"/>
    <property type="molecule type" value="Genomic_DNA"/>
</dbReference>
<keyword evidence="6" id="KW-1185">Reference proteome</keyword>
<dbReference type="InterPro" id="IPR036188">
    <property type="entry name" value="FAD/NAD-bd_sf"/>
</dbReference>
<evidence type="ECO:0000256" key="1">
    <source>
        <dbReference type="ARBA" id="ARBA00001974"/>
    </source>
</evidence>
<feature type="domain" description="Amine oxidase" evidence="4">
    <location>
        <begin position="71"/>
        <end position="511"/>
    </location>
</feature>
<dbReference type="InterPro" id="IPR002937">
    <property type="entry name" value="Amino_oxidase"/>
</dbReference>
<proteinExistence type="inferred from homology"/>
<dbReference type="Gene3D" id="3.50.50.60">
    <property type="entry name" value="FAD/NAD(P)-binding domain"/>
    <property type="match status" value="1"/>
</dbReference>
<dbReference type="InterPro" id="IPR001613">
    <property type="entry name" value="Flavin_amine_oxidase"/>
</dbReference>
<dbReference type="Gene3D" id="1.10.405.10">
    <property type="entry name" value="Guanine Nucleotide Dissociation Inhibitor, domain 1"/>
    <property type="match status" value="1"/>
</dbReference>
<accession>A0A4S1XBQ5</accession>
<dbReference type="SUPFAM" id="SSF51905">
    <property type="entry name" value="FAD/NAD(P)-binding domain"/>
    <property type="match status" value="1"/>
</dbReference>
<evidence type="ECO:0000256" key="2">
    <source>
        <dbReference type="ARBA" id="ARBA00005995"/>
    </source>
</evidence>
<dbReference type="PANTHER" id="PTHR43563">
    <property type="entry name" value="AMINE OXIDASE"/>
    <property type="match status" value="1"/>
</dbReference>
<dbReference type="Proteomes" id="UP000306147">
    <property type="component" value="Unassembled WGS sequence"/>
</dbReference>